<evidence type="ECO:0000256" key="4">
    <source>
        <dbReference type="SAM" id="MobiDB-lite"/>
    </source>
</evidence>
<evidence type="ECO:0000313" key="7">
    <source>
        <dbReference type="Proteomes" id="UP000029445"/>
    </source>
</evidence>
<dbReference type="GeneID" id="88177745"/>
<dbReference type="GO" id="GO:0006412">
    <property type="term" value="P:translation"/>
    <property type="evidence" value="ECO:0007669"/>
    <property type="project" value="InterPro"/>
</dbReference>
<keyword evidence="2" id="KW-0689">Ribosomal protein</keyword>
<dbReference type="GO" id="GO:1990904">
    <property type="term" value="C:ribonucleoprotein complex"/>
    <property type="evidence" value="ECO:0007669"/>
    <property type="project" value="UniProtKB-KW"/>
</dbReference>
<feature type="compositionally biased region" description="Polar residues" evidence="4">
    <location>
        <begin position="101"/>
        <end position="116"/>
    </location>
</feature>
<dbReference type="PANTHER" id="PTHR21368">
    <property type="entry name" value="50S RIBOSOMAL PROTEIN L9"/>
    <property type="match status" value="1"/>
</dbReference>
<evidence type="ECO:0000256" key="2">
    <source>
        <dbReference type="ARBA" id="ARBA00022980"/>
    </source>
</evidence>
<organism evidence="6 7">
    <name type="scientific">Cryptococcus deuterogattii (strain R265)</name>
    <name type="common">Cryptococcus gattii VGII (strain R265)</name>
    <dbReference type="NCBI Taxonomy" id="294750"/>
    <lineage>
        <taxon>Eukaryota</taxon>
        <taxon>Fungi</taxon>
        <taxon>Dikarya</taxon>
        <taxon>Basidiomycota</taxon>
        <taxon>Agaricomycotina</taxon>
        <taxon>Tremellomycetes</taxon>
        <taxon>Tremellales</taxon>
        <taxon>Cryptococcaceae</taxon>
        <taxon>Cryptococcus</taxon>
        <taxon>Cryptococcus gattii species complex</taxon>
    </lineage>
</organism>
<dbReference type="VEuPathDB" id="FungiDB:CNBG_1318"/>
<dbReference type="OMA" id="TRQARYI"/>
<name>A0A095C3K9_CRYD2</name>
<protein>
    <recommendedName>
        <fullName evidence="5">Ribosomal protein L9 domain-containing protein</fullName>
    </recommendedName>
</protein>
<feature type="region of interest" description="Disordered" evidence="4">
    <location>
        <begin position="91"/>
        <end position="116"/>
    </location>
</feature>
<dbReference type="SUPFAM" id="SSF55658">
    <property type="entry name" value="L9 N-domain-like"/>
    <property type="match status" value="1"/>
</dbReference>
<evidence type="ECO:0000259" key="5">
    <source>
        <dbReference type="Pfam" id="PF01281"/>
    </source>
</evidence>
<dbReference type="STRING" id="294750.A0A095C3K9"/>
<reference evidence="6 7" key="2">
    <citation type="journal article" date="2018" name="Proc. Natl. Acad. Sci.">
        <title>RNAi is a critical determinant of centromere evolution in closely related fungi.</title>
        <authorList>
            <person name="Yadav V."/>
            <person name="Sun S."/>
            <person name="Billmyre R.B."/>
            <person name="Thimmappa B.C."/>
            <person name="Shea T."/>
            <person name="Lintner R."/>
            <person name="Bakkeren G."/>
            <person name="Cuomo C.A."/>
            <person name="Heitman J."/>
            <person name="Sanyal K."/>
        </authorList>
    </citation>
    <scope>NUCLEOTIDE SEQUENCE [LARGE SCALE GENOMIC DNA]</scope>
    <source>
        <strain evidence="6 7">R265</strain>
    </source>
</reference>
<keyword evidence="3" id="KW-0687">Ribonucleoprotein</keyword>
<dbReference type="GO" id="GO:0003735">
    <property type="term" value="F:structural constituent of ribosome"/>
    <property type="evidence" value="ECO:0007669"/>
    <property type="project" value="InterPro"/>
</dbReference>
<dbReference type="Pfam" id="PF01281">
    <property type="entry name" value="Ribosomal_L9_N"/>
    <property type="match status" value="1"/>
</dbReference>
<reference evidence="6 7" key="1">
    <citation type="journal article" date="2011" name="MBio">
        <title>Genome variation in Cryptococcus gattii, an emerging pathogen of immunocompetent hosts.</title>
        <authorList>
            <person name="D'Souza C.A."/>
            <person name="Kronstad J.W."/>
            <person name="Taylor G."/>
            <person name="Warren R."/>
            <person name="Yuen M."/>
            <person name="Hu G."/>
            <person name="Jung W.H."/>
            <person name="Sham A."/>
            <person name="Kidd S.E."/>
            <person name="Tangen K."/>
            <person name="Lee N."/>
            <person name="Zeilmaker T."/>
            <person name="Sawkins J."/>
            <person name="McVicker G."/>
            <person name="Shah S."/>
            <person name="Gnerre S."/>
            <person name="Griggs A."/>
            <person name="Zeng Q."/>
            <person name="Bartlett K."/>
            <person name="Li W."/>
            <person name="Wang X."/>
            <person name="Heitman J."/>
            <person name="Stajich J.E."/>
            <person name="Fraser J.A."/>
            <person name="Meyer W."/>
            <person name="Carter D."/>
            <person name="Schein J."/>
            <person name="Krzywinski M."/>
            <person name="Kwon-Chung K.J."/>
            <person name="Varma A."/>
            <person name="Wang J."/>
            <person name="Brunham R."/>
            <person name="Fyfe M."/>
            <person name="Ouellette B.F."/>
            <person name="Siddiqui A."/>
            <person name="Marra M."/>
            <person name="Jones S."/>
            <person name="Holt R."/>
            <person name="Birren B.W."/>
            <person name="Galagan J.E."/>
            <person name="Cuomo C.A."/>
        </authorList>
    </citation>
    <scope>NUCLEOTIDE SEQUENCE [LARGE SCALE GENOMIC DNA]</scope>
    <source>
        <strain evidence="6 7">R265</strain>
    </source>
</reference>
<accession>A0A095C3K9</accession>
<dbReference type="AlphaFoldDB" id="A0A095C3K9"/>
<dbReference type="OrthoDB" id="5555409at2759"/>
<feature type="domain" description="Ribosomal protein L9" evidence="5">
    <location>
        <begin position="35"/>
        <end position="68"/>
    </location>
</feature>
<evidence type="ECO:0000256" key="3">
    <source>
        <dbReference type="ARBA" id="ARBA00023274"/>
    </source>
</evidence>
<dbReference type="InterPro" id="IPR009027">
    <property type="entry name" value="Ribosomal_bL9/RNase_H1_N"/>
</dbReference>
<evidence type="ECO:0000313" key="6">
    <source>
        <dbReference type="EMBL" id="KGB75480.1"/>
    </source>
</evidence>
<keyword evidence="7" id="KW-1185">Reference proteome</keyword>
<comment type="similarity">
    <text evidence="1">Belongs to the bacterial ribosomal protein bL9 family.</text>
</comment>
<dbReference type="Gene3D" id="3.40.5.10">
    <property type="entry name" value="Ribosomal protein L9, N-terminal domain"/>
    <property type="match status" value="1"/>
</dbReference>
<dbReference type="GO" id="GO:0005840">
    <property type="term" value="C:ribosome"/>
    <property type="evidence" value="ECO:0007669"/>
    <property type="project" value="UniProtKB-KW"/>
</dbReference>
<dbReference type="InterPro" id="IPR020070">
    <property type="entry name" value="Ribosomal_bL9_N"/>
</dbReference>
<dbReference type="RefSeq" id="XP_062881426.1">
    <property type="nucleotide sequence ID" value="XM_063025471.1"/>
</dbReference>
<dbReference type="HOGENOM" id="CLU_1283204_0_0_1"/>
<dbReference type="Proteomes" id="UP000029445">
    <property type="component" value="Chromosome 3"/>
</dbReference>
<evidence type="ECO:0000256" key="1">
    <source>
        <dbReference type="ARBA" id="ARBA00010605"/>
    </source>
</evidence>
<dbReference type="KEGG" id="cdeu:CNBG_1318"/>
<dbReference type="EMBL" id="CP025761">
    <property type="protein sequence ID" value="KGB75480.1"/>
    <property type="molecule type" value="Genomic_DNA"/>
</dbReference>
<sequence length="215" mass="23915">MLPLSSKVLISSVPPSLRAFSTTSRSLAKRETFVELLQDVPGLGKTYDRLFVAPGRARNDLVPARKARFVAFKDNKQRQVLRMTEEERKSHWLQVEAPGATPQNPQEPAEGSQQTPQHLLDSLFLLPSTLHFPLRTVSPTSPTLHGSLSLSNVYEILEGNYGLSSKEVEVSWVEQEAGARMKELGTWKASVKLRTGGREEQIVDIKVDRLVSGDV</sequence>
<dbReference type="InterPro" id="IPR036935">
    <property type="entry name" value="Ribosomal_bL9_N_sf"/>
</dbReference>
<gene>
    <name evidence="6" type="ORF">CNBG_1318</name>
</gene>
<dbReference type="InterPro" id="IPR000244">
    <property type="entry name" value="Ribosomal_bL9"/>
</dbReference>
<proteinExistence type="inferred from homology"/>